<evidence type="ECO:0000256" key="1">
    <source>
        <dbReference type="SAM" id="SignalP"/>
    </source>
</evidence>
<evidence type="ECO:0000313" key="4">
    <source>
        <dbReference type="EMBL" id="SDD96701.1"/>
    </source>
</evidence>
<dbReference type="Gene3D" id="2.30.40.10">
    <property type="entry name" value="Urease, subunit C, domain 1"/>
    <property type="match status" value="1"/>
</dbReference>
<dbReference type="Proteomes" id="UP000198717">
    <property type="component" value="Unassembled WGS sequence"/>
</dbReference>
<keyword evidence="5" id="KW-1185">Reference proteome</keyword>
<dbReference type="GO" id="GO:0016810">
    <property type="term" value="F:hydrolase activity, acting on carbon-nitrogen (but not peptide) bonds"/>
    <property type="evidence" value="ECO:0007669"/>
    <property type="project" value="InterPro"/>
</dbReference>
<dbReference type="EMBL" id="BJVY01000027">
    <property type="protein sequence ID" value="GEL72700.1"/>
    <property type="molecule type" value="Genomic_DNA"/>
</dbReference>
<organism evidence="3 6">
    <name type="scientific">Myxococcus virescens</name>
    <dbReference type="NCBI Taxonomy" id="83456"/>
    <lineage>
        <taxon>Bacteria</taxon>
        <taxon>Pseudomonadati</taxon>
        <taxon>Myxococcota</taxon>
        <taxon>Myxococcia</taxon>
        <taxon>Myxococcales</taxon>
        <taxon>Cystobacterineae</taxon>
        <taxon>Myxococcaceae</taxon>
        <taxon>Myxococcus</taxon>
    </lineage>
</organism>
<comment type="caution">
    <text evidence="3">The sequence shown here is derived from an EMBL/GenBank/DDBJ whole genome shotgun (WGS) entry which is preliminary data.</text>
</comment>
<dbReference type="PANTHER" id="PTHR43135:SF3">
    <property type="entry name" value="ALPHA-D-RIBOSE 1-METHYLPHOSPHONATE 5-TRIPHOSPHATE DIPHOSPHATASE"/>
    <property type="match status" value="1"/>
</dbReference>
<accession>A0A511HGJ8</accession>
<keyword evidence="1" id="KW-0732">Signal</keyword>
<protein>
    <submittedName>
        <fullName evidence="4">Imidazolonepropionase</fullName>
    </submittedName>
</protein>
<dbReference type="Pfam" id="PF01979">
    <property type="entry name" value="Amidohydro_1"/>
    <property type="match status" value="1"/>
</dbReference>
<dbReference type="InterPro" id="IPR032466">
    <property type="entry name" value="Metal_Hydrolase"/>
</dbReference>
<reference evidence="4 5" key="1">
    <citation type="submission" date="2016-10" db="EMBL/GenBank/DDBJ databases">
        <authorList>
            <person name="Varghese N."/>
            <person name="Submissions S."/>
        </authorList>
    </citation>
    <scope>NUCLEOTIDE SEQUENCE [LARGE SCALE GENOMIC DNA]</scope>
    <source>
        <strain evidence="4 5">DSM 2260</strain>
    </source>
</reference>
<reference evidence="3 6" key="2">
    <citation type="submission" date="2019-07" db="EMBL/GenBank/DDBJ databases">
        <title>Whole genome shotgun sequence of Myxococcus virescens NBRC 100334.</title>
        <authorList>
            <person name="Hosoyama A."/>
            <person name="Uohara A."/>
            <person name="Ohji S."/>
            <person name="Ichikawa N."/>
        </authorList>
    </citation>
    <scope>NUCLEOTIDE SEQUENCE [LARGE SCALE GENOMIC DNA]</scope>
    <source>
        <strain evidence="3 6">NBRC 100334</strain>
    </source>
</reference>
<dbReference type="PANTHER" id="PTHR43135">
    <property type="entry name" value="ALPHA-D-RIBOSE 1-METHYLPHOSPHONATE 5-TRIPHOSPHATE DIPHOSPHATASE"/>
    <property type="match status" value="1"/>
</dbReference>
<dbReference type="InterPro" id="IPR006680">
    <property type="entry name" value="Amidohydro-rel"/>
</dbReference>
<evidence type="ECO:0000313" key="5">
    <source>
        <dbReference type="Proteomes" id="UP000198717"/>
    </source>
</evidence>
<dbReference type="InterPro" id="IPR057744">
    <property type="entry name" value="OTAase-like"/>
</dbReference>
<dbReference type="EMBL" id="FNAJ01000003">
    <property type="protein sequence ID" value="SDD96701.1"/>
    <property type="molecule type" value="Genomic_DNA"/>
</dbReference>
<dbReference type="SUPFAM" id="SSF51556">
    <property type="entry name" value="Metallo-dependent hydrolases"/>
    <property type="match status" value="1"/>
</dbReference>
<feature type="chain" id="PRO_5023098430" evidence="1">
    <location>
        <begin position="18"/>
        <end position="429"/>
    </location>
</feature>
<dbReference type="RefSeq" id="WP_090489588.1">
    <property type="nucleotide sequence ID" value="NZ_BJVY01000027.1"/>
</dbReference>
<dbReference type="SUPFAM" id="SSF51338">
    <property type="entry name" value="Composite domain of metallo-dependent hydrolases"/>
    <property type="match status" value="1"/>
</dbReference>
<evidence type="ECO:0000259" key="2">
    <source>
        <dbReference type="Pfam" id="PF01979"/>
    </source>
</evidence>
<dbReference type="Gene3D" id="3.20.20.140">
    <property type="entry name" value="Metal-dependent hydrolases"/>
    <property type="match status" value="1"/>
</dbReference>
<evidence type="ECO:0000313" key="6">
    <source>
        <dbReference type="Proteomes" id="UP000321224"/>
    </source>
</evidence>
<proteinExistence type="predicted"/>
<feature type="domain" description="Amidohydrolase-related" evidence="2">
    <location>
        <begin position="81"/>
        <end position="423"/>
    </location>
</feature>
<dbReference type="CDD" id="cd01299">
    <property type="entry name" value="Met_dep_hydrolase_A"/>
    <property type="match status" value="1"/>
</dbReference>
<name>A0A511HGJ8_9BACT</name>
<dbReference type="AlphaFoldDB" id="A0A511HGJ8"/>
<dbReference type="InterPro" id="IPR011059">
    <property type="entry name" value="Metal-dep_hydrolase_composite"/>
</dbReference>
<evidence type="ECO:0000313" key="3">
    <source>
        <dbReference type="EMBL" id="GEL72700.1"/>
    </source>
</evidence>
<sequence>MRAFLFVSLFATTVATAAEPTHTAPPASYLLRPDRVFDGVTARPHSGWVVLVTGDRIAAAGPEAKVKVPQGTTSVDLSGTTLLPGLIEGHSHLLLHPYNEASWNDQVLKESLALRVARATNHARATLAAGFTTARDLGTEGAADADVGLKQAIHQGIIPGPRLLVATRAIVATGSYGPKGFASEWHVPQGAEEADGVETLTRVVRAQIGQGADWVKVYGDYRWGPNQEARPTFSLEELKRIVDTARSSGRPVSVHASTPEGIRRAVLAGAESIEHGDEGTAEVFRLMAQRGVYLCPTLAASAAMFEHRGYKRGVDPEPAHLQQKRATFRAALSAGVPMCAGGDSGVFPHGENARELELMVAYGMTPAQALQAATSSNAAMLHREDQLGQVKAGLLADLVAVEGDPTKDITTLRKVRWVMKGGTVAVEHR</sequence>
<feature type="signal peptide" evidence="1">
    <location>
        <begin position="1"/>
        <end position="17"/>
    </location>
</feature>
<dbReference type="Proteomes" id="UP000321224">
    <property type="component" value="Unassembled WGS sequence"/>
</dbReference>
<gene>
    <name evidence="3" type="ORF">MVI01_44840</name>
    <name evidence="4" type="ORF">SAMN04488504_103454</name>
</gene>
<dbReference type="InterPro" id="IPR051781">
    <property type="entry name" value="Metallo-dep_Hydrolase"/>
</dbReference>